<evidence type="ECO:0000313" key="2">
    <source>
        <dbReference type="EMBL" id="TBU98356.1"/>
    </source>
</evidence>
<feature type="transmembrane region" description="Helical" evidence="1">
    <location>
        <begin position="129"/>
        <end position="153"/>
    </location>
</feature>
<sequence>MIRNHPAARIGAVALLLVPFVYLLLEAVAASAWIEPRYDYLYNWVSHLGVPGGPQHAFGQDLNSPLAWVMNTGFVLYGVVVIAASALIFRFSAGARPIVLGLLSLAFGVGVILVGSFPGSLQAIEDRTIVYHLIGAQAAMVGGNLFAICTGLFRRQLGMPRGAAVLNVVAGAIGLASFVAFMVLFRTGADAQFGLLERLAQYPIAVAHVVFAICLLRGWAPARAPAPGPSREAAA</sequence>
<keyword evidence="1" id="KW-0812">Transmembrane</keyword>
<dbReference type="EMBL" id="QJUP01000005">
    <property type="protein sequence ID" value="TBU98356.1"/>
    <property type="molecule type" value="Genomic_DNA"/>
</dbReference>
<feature type="transmembrane region" description="Helical" evidence="1">
    <location>
        <begin position="12"/>
        <end position="34"/>
    </location>
</feature>
<proteinExistence type="predicted"/>
<feature type="transmembrane region" description="Helical" evidence="1">
    <location>
        <begin position="165"/>
        <end position="187"/>
    </location>
</feature>
<feature type="transmembrane region" description="Helical" evidence="1">
    <location>
        <begin position="199"/>
        <end position="220"/>
    </location>
</feature>
<dbReference type="InterPro" id="IPR009339">
    <property type="entry name" value="DUF998"/>
</dbReference>
<keyword evidence="1" id="KW-0472">Membrane</keyword>
<protein>
    <submittedName>
        <fullName evidence="2">DUF998 domain-containing protein</fullName>
    </submittedName>
</protein>
<keyword evidence="1" id="KW-1133">Transmembrane helix</keyword>
<comment type="caution">
    <text evidence="2">The sequence shown here is derived from an EMBL/GenBank/DDBJ whole genome shotgun (WGS) entry which is preliminary data.</text>
</comment>
<name>A0A4Q9RBV1_9GAMM</name>
<organism evidence="2 3">
    <name type="scientific">Stutzerimonas kirkiae</name>
    <dbReference type="NCBI Taxonomy" id="2211392"/>
    <lineage>
        <taxon>Bacteria</taxon>
        <taxon>Pseudomonadati</taxon>
        <taxon>Pseudomonadota</taxon>
        <taxon>Gammaproteobacteria</taxon>
        <taxon>Pseudomonadales</taxon>
        <taxon>Pseudomonadaceae</taxon>
        <taxon>Stutzerimonas</taxon>
    </lineage>
</organism>
<dbReference type="Proteomes" id="UP000292639">
    <property type="component" value="Unassembled WGS sequence"/>
</dbReference>
<keyword evidence="3" id="KW-1185">Reference proteome</keyword>
<accession>A0A4Q9RBV1</accession>
<feature type="transmembrane region" description="Helical" evidence="1">
    <location>
        <begin position="98"/>
        <end position="117"/>
    </location>
</feature>
<dbReference type="Pfam" id="PF06197">
    <property type="entry name" value="DUF998"/>
    <property type="match status" value="1"/>
</dbReference>
<dbReference type="RefSeq" id="WP_131184706.1">
    <property type="nucleotide sequence ID" value="NZ_QJUO01000016.1"/>
</dbReference>
<dbReference type="AlphaFoldDB" id="A0A4Q9RBV1"/>
<evidence type="ECO:0000313" key="3">
    <source>
        <dbReference type="Proteomes" id="UP000292639"/>
    </source>
</evidence>
<gene>
    <name evidence="2" type="ORF">DNJ96_06125</name>
</gene>
<feature type="transmembrane region" description="Helical" evidence="1">
    <location>
        <begin position="68"/>
        <end position="91"/>
    </location>
</feature>
<reference evidence="2 3" key="1">
    <citation type="submission" date="2018-06" db="EMBL/GenBank/DDBJ databases">
        <title>Three novel Pseudomonas species isolated from symptomatic oak.</title>
        <authorList>
            <person name="Bueno-Gonzalez V."/>
            <person name="Brady C."/>
        </authorList>
    </citation>
    <scope>NUCLEOTIDE SEQUENCE [LARGE SCALE GENOMIC DNA]</scope>
    <source>
        <strain evidence="2 3">P17C</strain>
    </source>
</reference>
<evidence type="ECO:0000256" key="1">
    <source>
        <dbReference type="SAM" id="Phobius"/>
    </source>
</evidence>